<dbReference type="PANTHER" id="PTHR12442">
    <property type="entry name" value="DYNEIN INTERMEDIATE CHAIN"/>
    <property type="match status" value="1"/>
</dbReference>
<name>A0AA85G4I7_9TREM</name>
<evidence type="ECO:0000256" key="3">
    <source>
        <dbReference type="ARBA" id="ARBA00022574"/>
    </source>
</evidence>
<evidence type="ECO:0000256" key="2">
    <source>
        <dbReference type="ARBA" id="ARBA00022490"/>
    </source>
</evidence>
<evidence type="ECO:0000313" key="6">
    <source>
        <dbReference type="WBParaSite" id="SRDH1_75590.1"/>
    </source>
</evidence>
<dbReference type="SMART" id="SM00320">
    <property type="entry name" value="WD40"/>
    <property type="match status" value="6"/>
</dbReference>
<keyword evidence="5" id="KW-1185">Reference proteome</keyword>
<organism evidence="5 6">
    <name type="scientific">Schistosoma rodhaini</name>
    <dbReference type="NCBI Taxonomy" id="6188"/>
    <lineage>
        <taxon>Eukaryota</taxon>
        <taxon>Metazoa</taxon>
        <taxon>Spiralia</taxon>
        <taxon>Lophotrochozoa</taxon>
        <taxon>Platyhelminthes</taxon>
        <taxon>Trematoda</taxon>
        <taxon>Digenea</taxon>
        <taxon>Strigeidida</taxon>
        <taxon>Schistosomatoidea</taxon>
        <taxon>Schistosomatidae</taxon>
        <taxon>Schistosoma</taxon>
    </lineage>
</organism>
<dbReference type="GO" id="GO:0005868">
    <property type="term" value="C:cytoplasmic dynein complex"/>
    <property type="evidence" value="ECO:0007669"/>
    <property type="project" value="TreeGrafter"/>
</dbReference>
<keyword evidence="2" id="KW-0963">Cytoplasm</keyword>
<dbReference type="SUPFAM" id="SSF50978">
    <property type="entry name" value="WD40 repeat-like"/>
    <property type="match status" value="1"/>
</dbReference>
<dbReference type="InterPro" id="IPR036322">
    <property type="entry name" value="WD40_repeat_dom_sf"/>
</dbReference>
<accession>A0AA85G4I7</accession>
<dbReference type="Gene3D" id="2.130.10.10">
    <property type="entry name" value="YVTN repeat-like/Quinoprotein amine dehydrogenase"/>
    <property type="match status" value="2"/>
</dbReference>
<dbReference type="GO" id="GO:0045504">
    <property type="term" value="F:dynein heavy chain binding"/>
    <property type="evidence" value="ECO:0007669"/>
    <property type="project" value="TreeGrafter"/>
</dbReference>
<dbReference type="GO" id="GO:0045503">
    <property type="term" value="F:dynein light chain binding"/>
    <property type="evidence" value="ECO:0007669"/>
    <property type="project" value="TreeGrafter"/>
</dbReference>
<evidence type="ECO:0000313" key="5">
    <source>
        <dbReference type="Proteomes" id="UP000050792"/>
    </source>
</evidence>
<sequence length="561" mass="63929">MTQEFTDEIVHGVQCYSQCPETKSFAELQMQTESYKVFHRGTQSKRYKTQELQTDFCYQDEAVHNDILTNRDKLTEETRILCFLKRTEPIITKEIQKNIHSKVFRRLQSRRLFYRNNAAVRNTLILNEAKESELSVTGLSWNSNGTLLAISYGSLCHTDWCTHNGIAALWNVSNEISVLNTPKQKYLTDTCLMCIKFHPKAPSLLAGGTFTGDLVVWNRANENDHLLASIGSMHSGHKDCINQISWISDSLESDLQNLTSDKISRYTTTYQLLSSGSDGRIICWRIDLRHSGKVNCVKIFQIRHKDQSPLAISNHFNSLKKCSLLRSDLSETINSDRAVNITCISLAKNDSEKFVVGTETGGLLICQLNSVNWNETYKESLEEHLQSPVKFSLARQDGPIYSVDWSKFYPNLILSCGFNHCIQLYNVLQKSPLLSIDPNNGSVLVVEFSSYLPNIFICINEHNHILIYDLTGDGEINPIYKRFNEEKLYTFQPELLYTLTSQIDDDIQSTIVSAKLNEKDSKLVATGNTDGIAYVWDFGNLINELPLKINVSVRMLRRKQS</sequence>
<dbReference type="AlphaFoldDB" id="A0AA85G4I7"/>
<reference evidence="5" key="1">
    <citation type="submission" date="2022-06" db="EMBL/GenBank/DDBJ databases">
        <authorList>
            <person name="Berger JAMES D."/>
            <person name="Berger JAMES D."/>
        </authorList>
    </citation>
    <scope>NUCLEOTIDE SEQUENCE [LARGE SCALE GENOMIC DNA]</scope>
</reference>
<dbReference type="PANTHER" id="PTHR12442:SF26">
    <property type="entry name" value="CYTOPLASMIC DYNEIN 2 INTERMEDIATE CHAIN 2"/>
    <property type="match status" value="1"/>
</dbReference>
<dbReference type="InterPro" id="IPR015943">
    <property type="entry name" value="WD40/YVTN_repeat-like_dom_sf"/>
</dbReference>
<dbReference type="GO" id="GO:0097014">
    <property type="term" value="C:ciliary plasm"/>
    <property type="evidence" value="ECO:0007669"/>
    <property type="project" value="TreeGrafter"/>
</dbReference>
<keyword evidence="4" id="KW-0677">Repeat</keyword>
<dbReference type="InterPro" id="IPR001680">
    <property type="entry name" value="WD40_rpt"/>
</dbReference>
<dbReference type="WBParaSite" id="SRDH1_75590.1">
    <property type="protein sequence ID" value="SRDH1_75590.1"/>
    <property type="gene ID" value="SRDH1_75590"/>
</dbReference>
<evidence type="ECO:0000256" key="1">
    <source>
        <dbReference type="ARBA" id="ARBA00004496"/>
    </source>
</evidence>
<evidence type="ECO:0000256" key="4">
    <source>
        <dbReference type="ARBA" id="ARBA00022737"/>
    </source>
</evidence>
<keyword evidence="3" id="KW-0853">WD repeat</keyword>
<dbReference type="InterPro" id="IPR050687">
    <property type="entry name" value="Dynein_IC"/>
</dbReference>
<reference evidence="6" key="2">
    <citation type="submission" date="2023-11" db="UniProtKB">
        <authorList>
            <consortium name="WormBaseParasite"/>
        </authorList>
    </citation>
    <scope>IDENTIFICATION</scope>
</reference>
<proteinExistence type="predicted"/>
<protein>
    <submittedName>
        <fullName evidence="6">Uncharacterized protein</fullName>
    </submittedName>
</protein>
<dbReference type="Proteomes" id="UP000050792">
    <property type="component" value="Unassembled WGS sequence"/>
</dbReference>
<dbReference type="GO" id="GO:0042073">
    <property type="term" value="P:intraciliary transport"/>
    <property type="evidence" value="ECO:0007669"/>
    <property type="project" value="TreeGrafter"/>
</dbReference>
<comment type="subcellular location">
    <subcellularLocation>
        <location evidence="1">Cytoplasm</location>
    </subcellularLocation>
</comment>